<protein>
    <submittedName>
        <fullName evidence="2">Uncharacterized protein</fullName>
    </submittedName>
</protein>
<dbReference type="AlphaFoldDB" id="M7T622"/>
<reference evidence="3" key="1">
    <citation type="journal article" date="2013" name="Genome Announc.">
        <title>Draft genome sequence of the grapevine dieback fungus Eutypa lata UCR-EL1.</title>
        <authorList>
            <person name="Blanco-Ulate B."/>
            <person name="Rolshausen P.E."/>
            <person name="Cantu D."/>
        </authorList>
    </citation>
    <scope>NUCLEOTIDE SEQUENCE [LARGE SCALE GENOMIC DNA]</scope>
    <source>
        <strain evidence="3">UCR-EL1</strain>
    </source>
</reference>
<proteinExistence type="predicted"/>
<accession>M7T622</accession>
<evidence type="ECO:0000313" key="3">
    <source>
        <dbReference type="Proteomes" id="UP000012174"/>
    </source>
</evidence>
<dbReference type="HOGENOM" id="CLU_1796469_0_0_1"/>
<dbReference type="EMBL" id="KB705473">
    <property type="protein sequence ID" value="EMR72343.1"/>
    <property type="molecule type" value="Genomic_DNA"/>
</dbReference>
<keyword evidence="1" id="KW-0472">Membrane</keyword>
<organism evidence="2 3">
    <name type="scientific">Eutypa lata (strain UCR-EL1)</name>
    <name type="common">Grapevine dieback disease fungus</name>
    <name type="synonym">Eutypa armeniacae</name>
    <dbReference type="NCBI Taxonomy" id="1287681"/>
    <lineage>
        <taxon>Eukaryota</taxon>
        <taxon>Fungi</taxon>
        <taxon>Dikarya</taxon>
        <taxon>Ascomycota</taxon>
        <taxon>Pezizomycotina</taxon>
        <taxon>Sordariomycetes</taxon>
        <taxon>Xylariomycetidae</taxon>
        <taxon>Xylariales</taxon>
        <taxon>Diatrypaceae</taxon>
        <taxon>Eutypa</taxon>
    </lineage>
</organism>
<name>M7T622_EUTLA</name>
<sequence length="144" mass="15994">MLTNKNLPLWFVLLAFILVEIGLERYLKSTMMIHLNGFTDKLHKALGIKSGPTPVTYITAQGEPIILAGLTGSDGYQALIADSIANEDIEASDLDDTNLLPFVDYNDAYLELCVADVDGFIFVEEVRKRFAHVGSEKLLEVRHP</sequence>
<keyword evidence="3" id="KW-1185">Reference proteome</keyword>
<gene>
    <name evidence="2" type="ORF">UCREL1_616</name>
</gene>
<dbReference type="KEGG" id="ela:UCREL1_616"/>
<feature type="transmembrane region" description="Helical" evidence="1">
    <location>
        <begin position="6"/>
        <end position="23"/>
    </location>
</feature>
<dbReference type="OrthoDB" id="5316634at2759"/>
<evidence type="ECO:0000256" key="1">
    <source>
        <dbReference type="SAM" id="Phobius"/>
    </source>
</evidence>
<evidence type="ECO:0000313" key="2">
    <source>
        <dbReference type="EMBL" id="EMR72343.1"/>
    </source>
</evidence>
<keyword evidence="1" id="KW-1133">Transmembrane helix</keyword>
<dbReference type="Proteomes" id="UP000012174">
    <property type="component" value="Unassembled WGS sequence"/>
</dbReference>
<keyword evidence="1" id="KW-0812">Transmembrane</keyword>